<dbReference type="Gene3D" id="3.30.465.10">
    <property type="match status" value="1"/>
</dbReference>
<dbReference type="SUPFAM" id="SSF55103">
    <property type="entry name" value="FAD-linked oxidases, C-terminal domain"/>
    <property type="match status" value="1"/>
</dbReference>
<dbReference type="GO" id="GO:0004458">
    <property type="term" value="F:D-lactate dehydrogenase (cytochrome) activity"/>
    <property type="evidence" value="ECO:0007669"/>
    <property type="project" value="UniProtKB-EC"/>
</dbReference>
<evidence type="ECO:0000256" key="2">
    <source>
        <dbReference type="ARBA" id="ARBA00004173"/>
    </source>
</evidence>
<dbReference type="PROSITE" id="PS51387">
    <property type="entry name" value="FAD_PCMH"/>
    <property type="match status" value="1"/>
</dbReference>
<proteinExistence type="inferred from homology"/>
<dbReference type="PANTHER" id="PTHR11748:SF111">
    <property type="entry name" value="D-LACTATE DEHYDROGENASE, MITOCHONDRIAL-RELATED"/>
    <property type="match status" value="1"/>
</dbReference>
<keyword evidence="8" id="KW-0496">Mitochondrion</keyword>
<dbReference type="FunFam" id="1.10.45.10:FF:000001">
    <property type="entry name" value="D-lactate dehydrogenase mitochondrial"/>
    <property type="match status" value="1"/>
</dbReference>
<feature type="compositionally biased region" description="Low complexity" evidence="11">
    <location>
        <begin position="28"/>
        <end position="41"/>
    </location>
</feature>
<dbReference type="Pfam" id="PF02913">
    <property type="entry name" value="FAD-oxidase_C"/>
    <property type="match status" value="1"/>
</dbReference>
<dbReference type="InterPro" id="IPR004113">
    <property type="entry name" value="FAD-bd_oxidored_4_C"/>
</dbReference>
<evidence type="ECO:0000256" key="11">
    <source>
        <dbReference type="SAM" id="MobiDB-lite"/>
    </source>
</evidence>
<evidence type="ECO:0000313" key="14">
    <source>
        <dbReference type="Proteomes" id="UP001303889"/>
    </source>
</evidence>
<keyword evidence="4" id="KW-0285">Flavoprotein</keyword>
<keyword evidence="14" id="KW-1185">Reference proteome</keyword>
<dbReference type="Gene3D" id="1.10.45.10">
    <property type="entry name" value="Vanillyl-alcohol Oxidase, Chain A, domain 4"/>
    <property type="match status" value="1"/>
</dbReference>
<dbReference type="InterPro" id="IPR006094">
    <property type="entry name" value="Oxid_FAD_bind_N"/>
</dbReference>
<evidence type="ECO:0000259" key="12">
    <source>
        <dbReference type="PROSITE" id="PS51387"/>
    </source>
</evidence>
<comment type="similarity">
    <text evidence="3">Belongs to the FAD-binding oxidoreductase/transferase type 4 family.</text>
</comment>
<comment type="subcellular location">
    <subcellularLocation>
        <location evidence="2">Mitochondrion</location>
    </subcellularLocation>
</comment>
<evidence type="ECO:0000256" key="5">
    <source>
        <dbReference type="ARBA" id="ARBA00022827"/>
    </source>
</evidence>
<evidence type="ECO:0000256" key="9">
    <source>
        <dbReference type="ARBA" id="ARBA00038897"/>
    </source>
</evidence>
<gene>
    <name evidence="13" type="ORF">C8A05DRAFT_11680</name>
</gene>
<keyword evidence="6" id="KW-0809">Transit peptide</keyword>
<dbReference type="InterPro" id="IPR016171">
    <property type="entry name" value="Vanillyl_alc_oxidase_C-sub2"/>
</dbReference>
<evidence type="ECO:0000256" key="6">
    <source>
        <dbReference type="ARBA" id="ARBA00022946"/>
    </source>
</evidence>
<keyword evidence="5" id="KW-0274">FAD</keyword>
<feature type="domain" description="FAD-binding PCMH-type" evidence="12">
    <location>
        <begin position="138"/>
        <end position="317"/>
    </location>
</feature>
<reference evidence="13" key="1">
    <citation type="journal article" date="2023" name="Mol. Phylogenet. Evol.">
        <title>Genome-scale phylogeny and comparative genomics of the fungal order Sordariales.</title>
        <authorList>
            <person name="Hensen N."/>
            <person name="Bonometti L."/>
            <person name="Westerberg I."/>
            <person name="Brannstrom I.O."/>
            <person name="Guillou S."/>
            <person name="Cros-Aarteil S."/>
            <person name="Calhoun S."/>
            <person name="Haridas S."/>
            <person name="Kuo A."/>
            <person name="Mondo S."/>
            <person name="Pangilinan J."/>
            <person name="Riley R."/>
            <person name="LaButti K."/>
            <person name="Andreopoulos B."/>
            <person name="Lipzen A."/>
            <person name="Chen C."/>
            <person name="Yan M."/>
            <person name="Daum C."/>
            <person name="Ng V."/>
            <person name="Clum A."/>
            <person name="Steindorff A."/>
            <person name="Ohm R.A."/>
            <person name="Martin F."/>
            <person name="Silar P."/>
            <person name="Natvig D.O."/>
            <person name="Lalanne C."/>
            <person name="Gautier V."/>
            <person name="Ament-Velasquez S.L."/>
            <person name="Kruys A."/>
            <person name="Hutchinson M.I."/>
            <person name="Powell A.J."/>
            <person name="Barry K."/>
            <person name="Miller A.N."/>
            <person name="Grigoriev I.V."/>
            <person name="Debuchy R."/>
            <person name="Gladieux P."/>
            <person name="Hiltunen Thoren M."/>
            <person name="Johannesson H."/>
        </authorList>
    </citation>
    <scope>NUCLEOTIDE SEQUENCE</scope>
    <source>
        <strain evidence="13">CBS 103.79</strain>
    </source>
</reference>
<evidence type="ECO:0000256" key="8">
    <source>
        <dbReference type="ARBA" id="ARBA00023128"/>
    </source>
</evidence>
<dbReference type="FunFam" id="3.30.70.2740:FF:000001">
    <property type="entry name" value="D-lactate dehydrogenase mitochondrial"/>
    <property type="match status" value="1"/>
</dbReference>
<dbReference type="SUPFAM" id="SSF56176">
    <property type="entry name" value="FAD-binding/transporter-associated domain-like"/>
    <property type="match status" value="1"/>
</dbReference>
<comment type="catalytic activity">
    <reaction evidence="10">
        <text>(R)-lactate + 2 Fe(III)-[cytochrome c] = 2 Fe(II)-[cytochrome c] + pyruvate + 2 H(+)</text>
        <dbReference type="Rhea" id="RHEA:13521"/>
        <dbReference type="Rhea" id="RHEA-COMP:10350"/>
        <dbReference type="Rhea" id="RHEA-COMP:14399"/>
        <dbReference type="ChEBI" id="CHEBI:15361"/>
        <dbReference type="ChEBI" id="CHEBI:15378"/>
        <dbReference type="ChEBI" id="CHEBI:16004"/>
        <dbReference type="ChEBI" id="CHEBI:29033"/>
        <dbReference type="ChEBI" id="CHEBI:29034"/>
        <dbReference type="EC" id="1.1.2.4"/>
    </reaction>
</comment>
<reference evidence="13" key="2">
    <citation type="submission" date="2023-05" db="EMBL/GenBank/DDBJ databases">
        <authorList>
            <consortium name="Lawrence Berkeley National Laboratory"/>
            <person name="Steindorff A."/>
            <person name="Hensen N."/>
            <person name="Bonometti L."/>
            <person name="Westerberg I."/>
            <person name="Brannstrom I.O."/>
            <person name="Guillou S."/>
            <person name="Cros-Aarteil S."/>
            <person name="Calhoun S."/>
            <person name="Haridas S."/>
            <person name="Kuo A."/>
            <person name="Mondo S."/>
            <person name="Pangilinan J."/>
            <person name="Riley R."/>
            <person name="Labutti K."/>
            <person name="Andreopoulos B."/>
            <person name="Lipzen A."/>
            <person name="Chen C."/>
            <person name="Yanf M."/>
            <person name="Daum C."/>
            <person name="Ng V."/>
            <person name="Clum A."/>
            <person name="Ohm R."/>
            <person name="Martin F."/>
            <person name="Silar P."/>
            <person name="Natvig D."/>
            <person name="Lalanne C."/>
            <person name="Gautier V."/>
            <person name="Ament-Velasquez S.L."/>
            <person name="Kruys A."/>
            <person name="Hutchinson M.I."/>
            <person name="Powell A.J."/>
            <person name="Barry K."/>
            <person name="Miller A.N."/>
            <person name="Grigoriev I.V."/>
            <person name="Debuchy R."/>
            <person name="Gladieux P."/>
            <person name="Thoren M.H."/>
            <person name="Johannesson H."/>
        </authorList>
    </citation>
    <scope>NUCLEOTIDE SEQUENCE</scope>
    <source>
        <strain evidence="13">CBS 103.79</strain>
    </source>
</reference>
<keyword evidence="7" id="KW-0560">Oxidoreductase</keyword>
<protein>
    <recommendedName>
        <fullName evidence="9">D-lactate dehydrogenase (cytochrome)</fullName>
        <ecNumber evidence="9">1.1.2.4</ecNumber>
    </recommendedName>
</protein>
<dbReference type="Proteomes" id="UP001303889">
    <property type="component" value="Unassembled WGS sequence"/>
</dbReference>
<dbReference type="InterPro" id="IPR016166">
    <property type="entry name" value="FAD-bd_PCMH"/>
</dbReference>
<comment type="caution">
    <text evidence="13">The sequence shown here is derived from an EMBL/GenBank/DDBJ whole genome shotgun (WGS) entry which is preliminary data.</text>
</comment>
<evidence type="ECO:0000256" key="7">
    <source>
        <dbReference type="ARBA" id="ARBA00023002"/>
    </source>
</evidence>
<dbReference type="AlphaFoldDB" id="A0AAN6MT50"/>
<name>A0AAN6MT50_9PEZI</name>
<evidence type="ECO:0000256" key="4">
    <source>
        <dbReference type="ARBA" id="ARBA00022630"/>
    </source>
</evidence>
<evidence type="ECO:0000256" key="1">
    <source>
        <dbReference type="ARBA" id="ARBA00001974"/>
    </source>
</evidence>
<dbReference type="Gene3D" id="3.30.70.2740">
    <property type="match status" value="1"/>
</dbReference>
<organism evidence="13 14">
    <name type="scientific">Staphylotrichum tortipilum</name>
    <dbReference type="NCBI Taxonomy" id="2831512"/>
    <lineage>
        <taxon>Eukaryota</taxon>
        <taxon>Fungi</taxon>
        <taxon>Dikarya</taxon>
        <taxon>Ascomycota</taxon>
        <taxon>Pezizomycotina</taxon>
        <taxon>Sordariomycetes</taxon>
        <taxon>Sordariomycetidae</taxon>
        <taxon>Sordariales</taxon>
        <taxon>Chaetomiaceae</taxon>
        <taxon>Staphylotrichum</taxon>
    </lineage>
</organism>
<dbReference type="GO" id="GO:0071949">
    <property type="term" value="F:FAD binding"/>
    <property type="evidence" value="ECO:0007669"/>
    <property type="project" value="InterPro"/>
</dbReference>
<dbReference type="GO" id="GO:0005739">
    <property type="term" value="C:mitochondrion"/>
    <property type="evidence" value="ECO:0007669"/>
    <property type="project" value="UniProtKB-SubCell"/>
</dbReference>
<evidence type="ECO:0000256" key="10">
    <source>
        <dbReference type="ARBA" id="ARBA00051436"/>
    </source>
</evidence>
<dbReference type="Pfam" id="PF01565">
    <property type="entry name" value="FAD_binding_4"/>
    <property type="match status" value="1"/>
</dbReference>
<dbReference type="InterPro" id="IPR016169">
    <property type="entry name" value="FAD-bd_PCMH_sub2"/>
</dbReference>
<dbReference type="EC" id="1.1.2.4" evidence="9"/>
<sequence>MSANRFARAARPLGRSLATFNNPCLPGRQRFTTSSLRRTSSGNGPSPRTASAWSLSSVFAAAAAAGLLGWGASELRHQGFPGAVQLDGTFPARRYASMREMEQALKEIHQELGGEDIISTDPEDLHAHGYSEWSTTNPEGLPVAVAYPRSTEQVSIIARICHKYCVPIIPYSGGSSLEGNFSAPFGGISVDFAYMDRIIQFNKEDMDVVVQPSIGWQDLNEQLAKMDSGLFFPIDPGPSAKIGGMIGTNCSGTNAVKYGTMKDWVINLTVVLADGTVIKTRRRPRKSSAGYNLNSLFVGSEGTLGLVTEATVKLAVVPEEFSVAVVTFPSIRDAAAAAAEVMQTGIPVAAMEIMDEVQMKVVNIGKATAPRVWKEMPTLFFKFSGTKASVKENVGMVQKITKGHKGSNFEFAKDEREQKLLWSARKESLWSMLALRKEGEEVWSTDVAVPFSRLADIIEVSKKEMDDLGLFASILGHIGDGNFHESIIYNRQDPAERDKVEACVKNMVKRALEMDGTCTGEHSIGWGKKESLVWEVGHDTLGVMKAIKAALDPKWIMNPGKIFDRQG</sequence>
<comment type="cofactor">
    <cofactor evidence="1">
        <name>FAD</name>
        <dbReference type="ChEBI" id="CHEBI:57692"/>
    </cofactor>
</comment>
<dbReference type="FunFam" id="3.30.465.10:FF:000014">
    <property type="entry name" value="D-lactate dehydrogenase (Cytochrome), putative"/>
    <property type="match status" value="1"/>
</dbReference>
<feature type="region of interest" description="Disordered" evidence="11">
    <location>
        <begin position="24"/>
        <end position="49"/>
    </location>
</feature>
<dbReference type="InterPro" id="IPR036318">
    <property type="entry name" value="FAD-bd_PCMH-like_sf"/>
</dbReference>
<evidence type="ECO:0000256" key="3">
    <source>
        <dbReference type="ARBA" id="ARBA00008000"/>
    </source>
</evidence>
<dbReference type="GO" id="GO:1903457">
    <property type="term" value="P:lactate catabolic process"/>
    <property type="evidence" value="ECO:0007669"/>
    <property type="project" value="TreeGrafter"/>
</dbReference>
<dbReference type="PANTHER" id="PTHR11748">
    <property type="entry name" value="D-LACTATE DEHYDROGENASE"/>
    <property type="match status" value="1"/>
</dbReference>
<dbReference type="InterPro" id="IPR016164">
    <property type="entry name" value="FAD-linked_Oxase-like_C"/>
</dbReference>
<accession>A0AAN6MT50</accession>
<evidence type="ECO:0000313" key="13">
    <source>
        <dbReference type="EMBL" id="KAK3906607.1"/>
    </source>
</evidence>
<dbReference type="EMBL" id="MU855323">
    <property type="protein sequence ID" value="KAK3906607.1"/>
    <property type="molecule type" value="Genomic_DNA"/>
</dbReference>
<dbReference type="GO" id="GO:0008720">
    <property type="term" value="F:D-lactate dehydrogenase (NAD+) activity"/>
    <property type="evidence" value="ECO:0007669"/>
    <property type="project" value="TreeGrafter"/>
</dbReference>